<feature type="region of interest" description="Disordered" evidence="1">
    <location>
        <begin position="12"/>
        <end position="37"/>
    </location>
</feature>
<name>A0A4Y4D7B4_KOCVA</name>
<dbReference type="AlphaFoldDB" id="A0A4Y4D7B4"/>
<comment type="caution">
    <text evidence="2">The sequence shown here is derived from an EMBL/GenBank/DDBJ whole genome shotgun (WGS) entry which is preliminary data.</text>
</comment>
<gene>
    <name evidence="2" type="ORF">KVA01_20040</name>
</gene>
<keyword evidence="3" id="KW-1185">Reference proteome</keyword>
<proteinExistence type="predicted"/>
<reference evidence="2 3" key="1">
    <citation type="submission" date="2019-06" db="EMBL/GenBank/DDBJ databases">
        <title>Whole genome shotgun sequence of Kocuria varians NBRC 15358.</title>
        <authorList>
            <person name="Hosoyama A."/>
            <person name="Uohara A."/>
            <person name="Ohji S."/>
            <person name="Ichikawa N."/>
        </authorList>
    </citation>
    <scope>NUCLEOTIDE SEQUENCE [LARGE SCALE GENOMIC DNA]</scope>
    <source>
        <strain evidence="2 3">NBRC 15358</strain>
    </source>
</reference>
<sequence>MLVEHGGILRVAGRDDPVRDPGAQEAFPEAHDASVGHAVSEEGSGSLVLHVVLPVVDRPWWTGRGHDSSQNRPGPAHTTVAGPGGVDYAEGDR</sequence>
<evidence type="ECO:0000256" key="1">
    <source>
        <dbReference type="SAM" id="MobiDB-lite"/>
    </source>
</evidence>
<protein>
    <submittedName>
        <fullName evidence="2">Uncharacterized protein</fullName>
    </submittedName>
</protein>
<dbReference type="Proteomes" id="UP000315730">
    <property type="component" value="Unassembled WGS sequence"/>
</dbReference>
<dbReference type="EMBL" id="BJNW01000018">
    <property type="protein sequence ID" value="GEC99849.1"/>
    <property type="molecule type" value="Genomic_DNA"/>
</dbReference>
<evidence type="ECO:0000313" key="2">
    <source>
        <dbReference type="EMBL" id="GEC99849.1"/>
    </source>
</evidence>
<evidence type="ECO:0000313" key="3">
    <source>
        <dbReference type="Proteomes" id="UP000315730"/>
    </source>
</evidence>
<feature type="region of interest" description="Disordered" evidence="1">
    <location>
        <begin position="62"/>
        <end position="93"/>
    </location>
</feature>
<accession>A0A4Y4D7B4</accession>
<organism evidence="2 3">
    <name type="scientific">Kocuria varians</name>
    <name type="common">Micrococcus varians</name>
    <dbReference type="NCBI Taxonomy" id="1272"/>
    <lineage>
        <taxon>Bacteria</taxon>
        <taxon>Bacillati</taxon>
        <taxon>Actinomycetota</taxon>
        <taxon>Actinomycetes</taxon>
        <taxon>Micrococcales</taxon>
        <taxon>Micrococcaceae</taxon>
        <taxon>Kocuria</taxon>
    </lineage>
</organism>